<keyword evidence="2" id="KW-1185">Reference proteome</keyword>
<dbReference type="AlphaFoldDB" id="A0A9D4JPL6"/>
<gene>
    <name evidence="1" type="ORF">DPMN_121530</name>
</gene>
<proteinExistence type="predicted"/>
<evidence type="ECO:0000313" key="1">
    <source>
        <dbReference type="EMBL" id="KAH3819786.1"/>
    </source>
</evidence>
<dbReference type="EMBL" id="JAIWYP010000005">
    <property type="protein sequence ID" value="KAH3819786.1"/>
    <property type="molecule type" value="Genomic_DNA"/>
</dbReference>
<dbReference type="Proteomes" id="UP000828390">
    <property type="component" value="Unassembled WGS sequence"/>
</dbReference>
<sequence length="56" mass="6115">MDHLWSLAAARVGTAFLGPKIVVSAEWSISKVNSLPYNALCNYAYLGLNQKKSDDS</sequence>
<name>A0A9D4JPL6_DREPO</name>
<reference evidence="1" key="2">
    <citation type="submission" date="2020-11" db="EMBL/GenBank/DDBJ databases">
        <authorList>
            <person name="McCartney M.A."/>
            <person name="Auch B."/>
            <person name="Kono T."/>
            <person name="Mallez S."/>
            <person name="Becker A."/>
            <person name="Gohl D.M."/>
            <person name="Silverstein K.A.T."/>
            <person name="Koren S."/>
            <person name="Bechman K.B."/>
            <person name="Herman A."/>
            <person name="Abrahante J.E."/>
            <person name="Garbe J."/>
        </authorList>
    </citation>
    <scope>NUCLEOTIDE SEQUENCE</scope>
    <source>
        <strain evidence="1">Duluth1</strain>
        <tissue evidence="1">Whole animal</tissue>
    </source>
</reference>
<comment type="caution">
    <text evidence="1">The sequence shown here is derived from an EMBL/GenBank/DDBJ whole genome shotgun (WGS) entry which is preliminary data.</text>
</comment>
<evidence type="ECO:0000313" key="2">
    <source>
        <dbReference type="Proteomes" id="UP000828390"/>
    </source>
</evidence>
<protein>
    <submittedName>
        <fullName evidence="1">Uncharacterized protein</fullName>
    </submittedName>
</protein>
<accession>A0A9D4JPL6</accession>
<reference evidence="1" key="1">
    <citation type="journal article" date="2019" name="bioRxiv">
        <title>The Genome of the Zebra Mussel, Dreissena polymorpha: A Resource for Invasive Species Research.</title>
        <authorList>
            <person name="McCartney M.A."/>
            <person name="Auch B."/>
            <person name="Kono T."/>
            <person name="Mallez S."/>
            <person name="Zhang Y."/>
            <person name="Obille A."/>
            <person name="Becker A."/>
            <person name="Abrahante J.E."/>
            <person name="Garbe J."/>
            <person name="Badalamenti J.P."/>
            <person name="Herman A."/>
            <person name="Mangelson H."/>
            <person name="Liachko I."/>
            <person name="Sullivan S."/>
            <person name="Sone E.D."/>
            <person name="Koren S."/>
            <person name="Silverstein K.A.T."/>
            <person name="Beckman K.B."/>
            <person name="Gohl D.M."/>
        </authorList>
    </citation>
    <scope>NUCLEOTIDE SEQUENCE</scope>
    <source>
        <strain evidence="1">Duluth1</strain>
        <tissue evidence="1">Whole animal</tissue>
    </source>
</reference>
<organism evidence="1 2">
    <name type="scientific">Dreissena polymorpha</name>
    <name type="common">Zebra mussel</name>
    <name type="synonym">Mytilus polymorpha</name>
    <dbReference type="NCBI Taxonomy" id="45954"/>
    <lineage>
        <taxon>Eukaryota</taxon>
        <taxon>Metazoa</taxon>
        <taxon>Spiralia</taxon>
        <taxon>Lophotrochozoa</taxon>
        <taxon>Mollusca</taxon>
        <taxon>Bivalvia</taxon>
        <taxon>Autobranchia</taxon>
        <taxon>Heteroconchia</taxon>
        <taxon>Euheterodonta</taxon>
        <taxon>Imparidentia</taxon>
        <taxon>Neoheterodontei</taxon>
        <taxon>Myida</taxon>
        <taxon>Dreissenoidea</taxon>
        <taxon>Dreissenidae</taxon>
        <taxon>Dreissena</taxon>
    </lineage>
</organism>